<feature type="transmembrane region" description="Helical" evidence="2">
    <location>
        <begin position="144"/>
        <end position="163"/>
    </location>
</feature>
<dbReference type="AlphaFoldDB" id="A0A977KCM6"/>
<keyword evidence="2" id="KW-0472">Membrane</keyword>
<name>A0A977KCM6_9CREN</name>
<feature type="transmembrane region" description="Helical" evidence="2">
    <location>
        <begin position="67"/>
        <end position="88"/>
    </location>
</feature>
<feature type="transmembrane region" description="Helical" evidence="2">
    <location>
        <begin position="100"/>
        <end position="115"/>
    </location>
</feature>
<proteinExistence type="predicted"/>
<organism evidence="3 4">
    <name type="scientific">Ignicoccus pacificus DSM 13166</name>
    <dbReference type="NCBI Taxonomy" id="940294"/>
    <lineage>
        <taxon>Archaea</taxon>
        <taxon>Thermoproteota</taxon>
        <taxon>Thermoprotei</taxon>
        <taxon>Desulfurococcales</taxon>
        <taxon>Desulfurococcaceae</taxon>
        <taxon>Ignicoccus</taxon>
    </lineage>
</organism>
<feature type="transmembrane region" description="Helical" evidence="2">
    <location>
        <begin position="42"/>
        <end position="61"/>
    </location>
</feature>
<gene>
    <name evidence="3" type="ORF">IPA_07520</name>
</gene>
<evidence type="ECO:0000313" key="3">
    <source>
        <dbReference type="EMBL" id="UXD22708.1"/>
    </source>
</evidence>
<feature type="region of interest" description="Disordered" evidence="1">
    <location>
        <begin position="1"/>
        <end position="20"/>
    </location>
</feature>
<evidence type="ECO:0000256" key="1">
    <source>
        <dbReference type="SAM" id="MobiDB-lite"/>
    </source>
</evidence>
<sequence>MIRETGAPPPLFSRRSSGKPGRALESLKGAIERLRRAELERLSAIAYASWLPFISLGMYLYSVTKIIAFAQFSWILGFVPYVWTVKLMREKLWMRRSRKKYLFLIMAFIVSSVTFEYLQALAVAIATSGFLLTVALTGKYDSRWIEVVTAIGLLVLTYIGSFFTDQWSAFTTSLLTTYSFAVLLHLIRGVYEVMPYVEVKKD</sequence>
<keyword evidence="2" id="KW-0812">Transmembrane</keyword>
<dbReference type="EMBL" id="CP006868">
    <property type="protein sequence ID" value="UXD22708.1"/>
    <property type="molecule type" value="Genomic_DNA"/>
</dbReference>
<protein>
    <submittedName>
        <fullName evidence="3">Uncharacterized protein</fullName>
    </submittedName>
</protein>
<keyword evidence="4" id="KW-1185">Reference proteome</keyword>
<dbReference type="KEGG" id="ipc:IPA_07520"/>
<evidence type="ECO:0000313" key="4">
    <source>
        <dbReference type="Proteomes" id="UP001063698"/>
    </source>
</evidence>
<keyword evidence="2" id="KW-1133">Transmembrane helix</keyword>
<accession>A0A977KCM6</accession>
<feature type="transmembrane region" description="Helical" evidence="2">
    <location>
        <begin position="169"/>
        <end position="191"/>
    </location>
</feature>
<dbReference type="Proteomes" id="UP001063698">
    <property type="component" value="Chromosome"/>
</dbReference>
<reference evidence="3" key="1">
    <citation type="submission" date="2013-11" db="EMBL/GenBank/DDBJ databases">
        <title>Comparative genomics of Ignicoccus.</title>
        <authorList>
            <person name="Podar M."/>
        </authorList>
    </citation>
    <scope>NUCLEOTIDE SEQUENCE</scope>
    <source>
        <strain evidence="3">DSM 13166</strain>
    </source>
</reference>
<evidence type="ECO:0000256" key="2">
    <source>
        <dbReference type="SAM" id="Phobius"/>
    </source>
</evidence>